<evidence type="ECO:0000259" key="1">
    <source>
        <dbReference type="Pfam" id="PF07883"/>
    </source>
</evidence>
<dbReference type="InterPro" id="IPR014710">
    <property type="entry name" value="RmlC-like_jellyroll"/>
</dbReference>
<dbReference type="AlphaFoldDB" id="A0A9Q5GRE6"/>
<evidence type="ECO:0000313" key="2">
    <source>
        <dbReference type="EMBL" id="NSL86136.1"/>
    </source>
</evidence>
<keyword evidence="3" id="KW-1185">Reference proteome</keyword>
<gene>
    <name evidence="2" type="ORF">ECE50_004785</name>
</gene>
<dbReference type="Gene3D" id="2.60.120.10">
    <property type="entry name" value="Jelly Rolls"/>
    <property type="match status" value="1"/>
</dbReference>
<organism evidence="2 3">
    <name type="scientific">Chitinophaga solisilvae</name>
    <dbReference type="NCBI Taxonomy" id="1233460"/>
    <lineage>
        <taxon>Bacteria</taxon>
        <taxon>Pseudomonadati</taxon>
        <taxon>Bacteroidota</taxon>
        <taxon>Chitinophagia</taxon>
        <taxon>Chitinophagales</taxon>
        <taxon>Chitinophagaceae</taxon>
        <taxon>Chitinophaga</taxon>
    </lineage>
</organism>
<accession>A0A9Q5GRE6</accession>
<comment type="caution">
    <text evidence="2">The sequence shown here is derived from an EMBL/GenBank/DDBJ whole genome shotgun (WGS) entry which is preliminary data.</text>
</comment>
<dbReference type="Proteomes" id="UP000281028">
    <property type="component" value="Unassembled WGS sequence"/>
</dbReference>
<dbReference type="EMBL" id="RIAR02000001">
    <property type="protein sequence ID" value="NSL86136.1"/>
    <property type="molecule type" value="Genomic_DNA"/>
</dbReference>
<evidence type="ECO:0000313" key="3">
    <source>
        <dbReference type="Proteomes" id="UP000281028"/>
    </source>
</evidence>
<dbReference type="InterPro" id="IPR053146">
    <property type="entry name" value="QDO-like"/>
</dbReference>
<dbReference type="PANTHER" id="PTHR36440:SF1">
    <property type="entry name" value="PUTATIVE (AFU_ORTHOLOGUE AFUA_8G07350)-RELATED"/>
    <property type="match status" value="1"/>
</dbReference>
<reference evidence="2" key="1">
    <citation type="submission" date="2020-05" db="EMBL/GenBank/DDBJ databases">
        <title>Chitinophaga laudate sp. nov., isolated from a tropical peat swamp.</title>
        <authorList>
            <person name="Goh C.B.S."/>
            <person name="Lee M.S."/>
            <person name="Parimannan S."/>
            <person name="Pasbakhsh P."/>
            <person name="Yule C.M."/>
            <person name="Rajandas H."/>
            <person name="Loke S."/>
            <person name="Croft L."/>
            <person name="Tan J.B.L."/>
        </authorList>
    </citation>
    <scope>NUCLEOTIDE SEQUENCE</scope>
    <source>
        <strain evidence="2">Mgbs1</strain>
    </source>
</reference>
<dbReference type="Pfam" id="PF07883">
    <property type="entry name" value="Cupin_2"/>
    <property type="match status" value="1"/>
</dbReference>
<dbReference type="SUPFAM" id="SSF51182">
    <property type="entry name" value="RmlC-like cupins"/>
    <property type="match status" value="1"/>
</dbReference>
<dbReference type="PANTHER" id="PTHR36440">
    <property type="entry name" value="PUTATIVE (AFU_ORTHOLOGUE AFUA_8G07350)-RELATED"/>
    <property type="match status" value="1"/>
</dbReference>
<dbReference type="InterPro" id="IPR013096">
    <property type="entry name" value="Cupin_2"/>
</dbReference>
<sequence>MNATHKDYFNDLLENKAVILQPGEGEKTGLGGFSCTFKVTSELSGNRLGIYEITLPPHTIGANLHYHRYMDEAFIINKGVLTIQLADKMVEVAAGGVAYAPRFTPHGFRNNSVEPVTLTLIFNPSENREGFFYGLIETLSEQPVDPQKYLKLYHKYDSFPVDTENMLPVK</sequence>
<dbReference type="InterPro" id="IPR011051">
    <property type="entry name" value="RmlC_Cupin_sf"/>
</dbReference>
<feature type="domain" description="Cupin type-2" evidence="1">
    <location>
        <begin position="53"/>
        <end position="122"/>
    </location>
</feature>
<proteinExistence type="predicted"/>
<protein>
    <submittedName>
        <fullName evidence="2">Cupin domain-containing protein</fullName>
    </submittedName>
</protein>
<name>A0A9Q5GRE6_9BACT</name>